<evidence type="ECO:0000313" key="5">
    <source>
        <dbReference type="EMBL" id="PSB54209.1"/>
    </source>
</evidence>
<protein>
    <submittedName>
        <fullName evidence="5">Acyl-CoA dehydrogenase</fullName>
    </submittedName>
</protein>
<feature type="domain" description="Acyl-CoA dehydrogenase C-terminal" evidence="4">
    <location>
        <begin position="253"/>
        <end position="374"/>
    </location>
</feature>
<dbReference type="PIRSF" id="PIRSF016578">
    <property type="entry name" value="HsaA"/>
    <property type="match status" value="1"/>
</dbReference>
<evidence type="ECO:0000256" key="2">
    <source>
        <dbReference type="ARBA" id="ARBA00049661"/>
    </source>
</evidence>
<sequence>MTAIHLPAQLVSLPPQIEPPKIDLQNLLQQTVEIGKFCTQNAAKIDRHGVYPEREFESIATAGLLTAPLTPKLGGLGLGIEASSIVELLQILKQIGRANLAVGRIYEGHVNGLQLLQTFGTQAQIDTYARDVRDRHKMFGVWNAEDRDGVKIIPLGKGKYRLEGAKTFATGCGCVDRPFVGGMLPNGDWQLCIVSMDEVETTIDPEWWQPAGMKATASYKVDFTGVILDQSELIGQPGDYYRQPWLTAGVIRFAAVQLGGAEALFNAARQFLQSIDRTKDPYQEERFGKMAIGIESGQLWLQGAAAQLRQYHATFAGDPALTSPNAQALVAYANMVRTAIEHICMETIQLVERSVGTRGLLPPEPTERIIRDLTLYLRQPAFDASIANIGRYALQNAATDSLWTDEPANTRI</sequence>
<name>A0A2T1GAE0_9CYAN</name>
<evidence type="ECO:0000313" key="6">
    <source>
        <dbReference type="Proteomes" id="UP000238937"/>
    </source>
</evidence>
<organism evidence="5 6">
    <name type="scientific">Chamaesiphon polymorphus CCALA 037</name>
    <dbReference type="NCBI Taxonomy" id="2107692"/>
    <lineage>
        <taxon>Bacteria</taxon>
        <taxon>Bacillati</taxon>
        <taxon>Cyanobacteriota</taxon>
        <taxon>Cyanophyceae</taxon>
        <taxon>Gomontiellales</taxon>
        <taxon>Chamaesiphonaceae</taxon>
        <taxon>Chamaesiphon</taxon>
    </lineage>
</organism>
<reference evidence="5 6" key="1">
    <citation type="submission" date="2018-03" db="EMBL/GenBank/DDBJ databases">
        <title>The ancient ancestry and fast evolution of plastids.</title>
        <authorList>
            <person name="Moore K.R."/>
            <person name="Magnabosco C."/>
            <person name="Momper L."/>
            <person name="Gold D.A."/>
            <person name="Bosak T."/>
            <person name="Fournier G.P."/>
        </authorList>
    </citation>
    <scope>NUCLEOTIDE SEQUENCE [LARGE SCALE GENOMIC DNA]</scope>
    <source>
        <strain evidence="5 6">CCALA 037</strain>
    </source>
</reference>
<evidence type="ECO:0000259" key="3">
    <source>
        <dbReference type="Pfam" id="PF02771"/>
    </source>
</evidence>
<dbReference type="RefSeq" id="WP_106308266.1">
    <property type="nucleotide sequence ID" value="NZ_PVWO01000278.1"/>
</dbReference>
<dbReference type="SUPFAM" id="SSF56645">
    <property type="entry name" value="Acyl-CoA dehydrogenase NM domain-like"/>
    <property type="match status" value="1"/>
</dbReference>
<dbReference type="SUPFAM" id="SSF47203">
    <property type="entry name" value="Acyl-CoA dehydrogenase C-terminal domain-like"/>
    <property type="match status" value="1"/>
</dbReference>
<dbReference type="InterPro" id="IPR013786">
    <property type="entry name" value="AcylCoA_DH/ox_N"/>
</dbReference>
<dbReference type="Gene3D" id="2.40.110.10">
    <property type="entry name" value="Butyryl-CoA Dehydrogenase, subunit A, domain 2"/>
    <property type="match status" value="1"/>
</dbReference>
<comment type="caution">
    <text evidence="5">The sequence shown here is derived from an EMBL/GenBank/DDBJ whole genome shotgun (WGS) entry which is preliminary data.</text>
</comment>
<dbReference type="InterPro" id="IPR050741">
    <property type="entry name" value="Acyl-CoA_dehydrogenase"/>
</dbReference>
<dbReference type="PANTHER" id="PTHR48083">
    <property type="entry name" value="MEDIUM-CHAIN SPECIFIC ACYL-COA DEHYDROGENASE, MITOCHONDRIAL-RELATED"/>
    <property type="match status" value="1"/>
</dbReference>
<dbReference type="AlphaFoldDB" id="A0A2T1GAE0"/>
<dbReference type="InterPro" id="IPR037069">
    <property type="entry name" value="AcylCoA_DH/ox_N_sf"/>
</dbReference>
<evidence type="ECO:0000256" key="1">
    <source>
        <dbReference type="ARBA" id="ARBA00023002"/>
    </source>
</evidence>
<feature type="domain" description="Acyl-CoA dehydrogenase/oxidase N-terminal" evidence="3">
    <location>
        <begin position="37"/>
        <end position="129"/>
    </location>
</feature>
<comment type="similarity">
    <text evidence="2">Belongs to the HpaH/HsaA monooxygenase family.</text>
</comment>
<dbReference type="Gene3D" id="1.20.140.10">
    <property type="entry name" value="Butyryl-CoA Dehydrogenase, subunit A, domain 3"/>
    <property type="match status" value="1"/>
</dbReference>
<evidence type="ECO:0000259" key="4">
    <source>
        <dbReference type="Pfam" id="PF08028"/>
    </source>
</evidence>
<keyword evidence="1" id="KW-0560">Oxidoreductase</keyword>
<dbReference type="PANTHER" id="PTHR48083:SF37">
    <property type="entry name" value="DEHYDROGENASE, PUTATIVE-RELATED"/>
    <property type="match status" value="1"/>
</dbReference>
<dbReference type="InterPro" id="IPR036250">
    <property type="entry name" value="AcylCo_DH-like_C"/>
</dbReference>
<gene>
    <name evidence="5" type="ORF">C7B77_18850</name>
</gene>
<dbReference type="Proteomes" id="UP000238937">
    <property type="component" value="Unassembled WGS sequence"/>
</dbReference>
<keyword evidence="6" id="KW-1185">Reference proteome</keyword>
<dbReference type="GO" id="GO:0005737">
    <property type="term" value="C:cytoplasm"/>
    <property type="evidence" value="ECO:0007669"/>
    <property type="project" value="TreeGrafter"/>
</dbReference>
<dbReference type="Pfam" id="PF02771">
    <property type="entry name" value="Acyl-CoA_dh_N"/>
    <property type="match status" value="1"/>
</dbReference>
<dbReference type="Gene3D" id="1.10.540.10">
    <property type="entry name" value="Acyl-CoA dehydrogenase/oxidase, N-terminal domain"/>
    <property type="match status" value="1"/>
</dbReference>
<accession>A0A2T1GAE0</accession>
<dbReference type="Pfam" id="PF08028">
    <property type="entry name" value="Acyl-CoA_dh_2"/>
    <property type="match status" value="1"/>
</dbReference>
<dbReference type="GO" id="GO:0050660">
    <property type="term" value="F:flavin adenine dinucleotide binding"/>
    <property type="evidence" value="ECO:0007669"/>
    <property type="project" value="InterPro"/>
</dbReference>
<proteinExistence type="inferred from homology"/>
<dbReference type="InterPro" id="IPR009100">
    <property type="entry name" value="AcylCoA_DH/oxidase_NM_dom_sf"/>
</dbReference>
<dbReference type="GO" id="GO:0033539">
    <property type="term" value="P:fatty acid beta-oxidation using acyl-CoA dehydrogenase"/>
    <property type="evidence" value="ECO:0007669"/>
    <property type="project" value="TreeGrafter"/>
</dbReference>
<dbReference type="EMBL" id="PVWO01000278">
    <property type="protein sequence ID" value="PSB54209.1"/>
    <property type="molecule type" value="Genomic_DNA"/>
</dbReference>
<dbReference type="OrthoDB" id="571684at2"/>
<dbReference type="InterPro" id="IPR046373">
    <property type="entry name" value="Acyl-CoA_Oxase/DH_mid-dom_sf"/>
</dbReference>
<dbReference type="GO" id="GO:0003995">
    <property type="term" value="F:acyl-CoA dehydrogenase activity"/>
    <property type="evidence" value="ECO:0007669"/>
    <property type="project" value="TreeGrafter"/>
</dbReference>
<dbReference type="InterPro" id="IPR013107">
    <property type="entry name" value="Acyl-CoA_DH_C"/>
</dbReference>